<sequence length="551" mass="61462">MSSYSSSCSTQSSTSTVHLVFNPRYPFQKVYSLLSWYHPRAKNPDAHPREPTEIHTRYFHTRWTFTPALQLAGSYALPYHLVLTADGRLNLISSSIHRPEAFICLKVQFGVASPFVMGHHVFYASYDGLKVAQASISQEWVIRIGTGFAFLAKTLLVVAASIAFVQQQWLALSHQSFKVRQIDSMTGNLNNALSFFESRIWFRFPLLTLLAVITPATISVVGRLSISTLETAVPQLDFDPSRYADLQTDAISAYISSSPDTLRIAYGSAMTRRILSIEQEYPNMTYTLQFFGPGLRCDDANADLVSEVNEAMGATQGHKSNFLDCKLYNASYRAVFNLTFPNQDIRVESRELVNPVSASKDISVWEYQIGRSPDEGARRAQGICYQSVMEAFGRLLVGWETQEDGEVITWRTCWRMMAMKWNSGDDTRTGLGSLFENITLSMLSASPLIMNATVAAQNLVPVNITTSVNVFSYNAGDLWRAYGIACGITLISTLLGSIAIWRNGSVGYQNVFSTFVRTTRGHELQSLIEPDDRGTEPLPRKIAETSIVLDI</sequence>
<evidence type="ECO:0000256" key="1">
    <source>
        <dbReference type="SAM" id="Phobius"/>
    </source>
</evidence>
<feature type="transmembrane region" description="Helical" evidence="1">
    <location>
        <begin position="200"/>
        <end position="221"/>
    </location>
</feature>
<protein>
    <submittedName>
        <fullName evidence="2">Uncharacterized protein</fullName>
    </submittedName>
</protein>
<dbReference type="AlphaFoldDB" id="A0A6A6VD58"/>
<keyword evidence="3" id="KW-1185">Reference proteome</keyword>
<dbReference type="PANTHER" id="PTHR35041">
    <property type="entry name" value="MEDIATOR OF RNA POLYMERASE II TRANSCRIPTION SUBUNIT 1"/>
    <property type="match status" value="1"/>
</dbReference>
<proteinExistence type="predicted"/>
<accession>A0A6A6VD58</accession>
<feature type="transmembrane region" description="Helical" evidence="1">
    <location>
        <begin position="140"/>
        <end position="165"/>
    </location>
</feature>
<evidence type="ECO:0000313" key="3">
    <source>
        <dbReference type="Proteomes" id="UP000799440"/>
    </source>
</evidence>
<dbReference type="PANTHER" id="PTHR35041:SF6">
    <property type="entry name" value="FORMYLMETHIONINE DEFORMYLASE-LIKE PROTEIN-RELATED"/>
    <property type="match status" value="1"/>
</dbReference>
<keyword evidence="1" id="KW-0812">Transmembrane</keyword>
<name>A0A6A6VD58_9PLEO</name>
<keyword evidence="1" id="KW-1133">Transmembrane helix</keyword>
<organism evidence="2 3">
    <name type="scientific">Sporormia fimetaria CBS 119925</name>
    <dbReference type="NCBI Taxonomy" id="1340428"/>
    <lineage>
        <taxon>Eukaryota</taxon>
        <taxon>Fungi</taxon>
        <taxon>Dikarya</taxon>
        <taxon>Ascomycota</taxon>
        <taxon>Pezizomycotina</taxon>
        <taxon>Dothideomycetes</taxon>
        <taxon>Pleosporomycetidae</taxon>
        <taxon>Pleosporales</taxon>
        <taxon>Sporormiaceae</taxon>
        <taxon>Sporormia</taxon>
    </lineage>
</organism>
<reference evidence="2" key="1">
    <citation type="journal article" date="2020" name="Stud. Mycol.">
        <title>101 Dothideomycetes genomes: a test case for predicting lifestyles and emergence of pathogens.</title>
        <authorList>
            <person name="Haridas S."/>
            <person name="Albert R."/>
            <person name="Binder M."/>
            <person name="Bloem J."/>
            <person name="Labutti K."/>
            <person name="Salamov A."/>
            <person name="Andreopoulos B."/>
            <person name="Baker S."/>
            <person name="Barry K."/>
            <person name="Bills G."/>
            <person name="Bluhm B."/>
            <person name="Cannon C."/>
            <person name="Castanera R."/>
            <person name="Culley D."/>
            <person name="Daum C."/>
            <person name="Ezra D."/>
            <person name="Gonzalez J."/>
            <person name="Henrissat B."/>
            <person name="Kuo A."/>
            <person name="Liang C."/>
            <person name="Lipzen A."/>
            <person name="Lutzoni F."/>
            <person name="Magnuson J."/>
            <person name="Mondo S."/>
            <person name="Nolan M."/>
            <person name="Ohm R."/>
            <person name="Pangilinan J."/>
            <person name="Park H.-J."/>
            <person name="Ramirez L."/>
            <person name="Alfaro M."/>
            <person name="Sun H."/>
            <person name="Tritt A."/>
            <person name="Yoshinaga Y."/>
            <person name="Zwiers L.-H."/>
            <person name="Turgeon B."/>
            <person name="Goodwin S."/>
            <person name="Spatafora J."/>
            <person name="Crous P."/>
            <person name="Grigoriev I."/>
        </authorList>
    </citation>
    <scope>NUCLEOTIDE SEQUENCE</scope>
    <source>
        <strain evidence="2">CBS 119925</strain>
    </source>
</reference>
<evidence type="ECO:0000313" key="2">
    <source>
        <dbReference type="EMBL" id="KAF2748562.1"/>
    </source>
</evidence>
<keyword evidence="1" id="KW-0472">Membrane</keyword>
<dbReference type="Proteomes" id="UP000799440">
    <property type="component" value="Unassembled WGS sequence"/>
</dbReference>
<dbReference type="OrthoDB" id="5322539at2759"/>
<feature type="transmembrane region" description="Helical" evidence="1">
    <location>
        <begin position="479"/>
        <end position="501"/>
    </location>
</feature>
<gene>
    <name evidence="2" type="ORF">M011DRAFT_525633</name>
</gene>
<dbReference type="EMBL" id="MU006569">
    <property type="protein sequence ID" value="KAF2748562.1"/>
    <property type="molecule type" value="Genomic_DNA"/>
</dbReference>